<keyword evidence="11" id="KW-0460">Magnesium</keyword>
<accession>D2A4R0</accession>
<reference evidence="22 23" key="2">
    <citation type="journal article" date="2010" name="Nucleic Acids Res.">
        <title>BeetleBase in 2010: revisions to provide comprehensive genomic information for Tribolium castaneum.</title>
        <authorList>
            <person name="Kim H.S."/>
            <person name="Murphy T."/>
            <person name="Xia J."/>
            <person name="Caragea D."/>
            <person name="Park Y."/>
            <person name="Beeman R.W."/>
            <person name="Lorenzen M.D."/>
            <person name="Butcher S."/>
            <person name="Manak J.R."/>
            <person name="Brown S.J."/>
        </authorList>
    </citation>
    <scope>GENOME REANNOTATION</scope>
    <source>
        <strain evidence="22 23">Georgia GA2</strain>
    </source>
</reference>
<keyword evidence="10 18" id="KW-0067">ATP-binding</keyword>
<dbReference type="KEGG" id="tca:661052"/>
<name>D2A4R0_TRICA</name>
<evidence type="ECO:0000259" key="20">
    <source>
        <dbReference type="Pfam" id="PF00288"/>
    </source>
</evidence>
<comment type="subcellular location">
    <subcellularLocation>
        <location evidence="1 18">Cytoplasm</location>
    </subcellularLocation>
</comment>
<feature type="domain" description="GHMP kinase N-terminal" evidence="20">
    <location>
        <begin position="132"/>
        <end position="228"/>
    </location>
</feature>
<keyword evidence="19" id="KW-1133">Transmembrane helix</keyword>
<evidence type="ECO:0000256" key="15">
    <source>
        <dbReference type="ARBA" id="ARBA00023166"/>
    </source>
</evidence>
<dbReference type="InterPro" id="IPR014721">
    <property type="entry name" value="Ribsml_uS5_D2-typ_fold_subgr"/>
</dbReference>
<dbReference type="STRING" id="7070.D2A4R0"/>
<dbReference type="GO" id="GO:0005524">
    <property type="term" value="F:ATP binding"/>
    <property type="evidence" value="ECO:0007669"/>
    <property type="project" value="UniProtKB-KW"/>
</dbReference>
<keyword evidence="19" id="KW-0472">Membrane</keyword>
<dbReference type="EMBL" id="KQ971344">
    <property type="protein sequence ID" value="EFA05256.2"/>
    <property type="molecule type" value="Genomic_DNA"/>
</dbReference>
<keyword evidence="16 18" id="KW-0753">Steroid metabolism</keyword>
<keyword evidence="8 18" id="KW-0547">Nucleotide-binding</keyword>
<evidence type="ECO:0000256" key="5">
    <source>
        <dbReference type="ARBA" id="ARBA00022516"/>
    </source>
</evidence>
<feature type="transmembrane region" description="Helical" evidence="19">
    <location>
        <begin position="145"/>
        <end position="169"/>
    </location>
</feature>
<dbReference type="Proteomes" id="UP000007266">
    <property type="component" value="Linkage group 6"/>
</dbReference>
<dbReference type="InParanoid" id="D2A4R0"/>
<evidence type="ECO:0000256" key="11">
    <source>
        <dbReference type="ARBA" id="ARBA00022842"/>
    </source>
</evidence>
<dbReference type="SUPFAM" id="SSF55060">
    <property type="entry name" value="GHMP Kinase, C-terminal domain"/>
    <property type="match status" value="1"/>
</dbReference>
<dbReference type="GO" id="GO:0005829">
    <property type="term" value="C:cytosol"/>
    <property type="evidence" value="ECO:0000318"/>
    <property type="project" value="GO_Central"/>
</dbReference>
<dbReference type="eggNOG" id="KOG1511">
    <property type="taxonomic scope" value="Eukaryota"/>
</dbReference>
<evidence type="ECO:0000256" key="14">
    <source>
        <dbReference type="ARBA" id="ARBA00023098"/>
    </source>
</evidence>
<keyword evidence="23" id="KW-1185">Reference proteome</keyword>
<evidence type="ECO:0000256" key="2">
    <source>
        <dbReference type="ARBA" id="ARBA00006495"/>
    </source>
</evidence>
<evidence type="ECO:0000256" key="12">
    <source>
        <dbReference type="ARBA" id="ARBA00022955"/>
    </source>
</evidence>
<evidence type="ECO:0000256" key="8">
    <source>
        <dbReference type="ARBA" id="ARBA00022741"/>
    </source>
</evidence>
<protein>
    <recommendedName>
        <fullName evidence="3 18">Mevalonate kinase</fullName>
        <shortName evidence="18">MK</shortName>
        <ecNumber evidence="3 18">2.7.1.36</ecNumber>
    </recommendedName>
</protein>
<proteinExistence type="inferred from homology"/>
<dbReference type="InterPro" id="IPR020568">
    <property type="entry name" value="Ribosomal_Su5_D2-typ_SF"/>
</dbReference>
<keyword evidence="19" id="KW-0812">Transmembrane</keyword>
<keyword evidence="15 18" id="KW-1207">Sterol metabolism</keyword>
<organism evidence="22 23">
    <name type="scientific">Tribolium castaneum</name>
    <name type="common">Red flour beetle</name>
    <dbReference type="NCBI Taxonomy" id="7070"/>
    <lineage>
        <taxon>Eukaryota</taxon>
        <taxon>Metazoa</taxon>
        <taxon>Ecdysozoa</taxon>
        <taxon>Arthropoda</taxon>
        <taxon>Hexapoda</taxon>
        <taxon>Insecta</taxon>
        <taxon>Pterygota</taxon>
        <taxon>Neoptera</taxon>
        <taxon>Endopterygota</taxon>
        <taxon>Coleoptera</taxon>
        <taxon>Polyphaga</taxon>
        <taxon>Cucujiformia</taxon>
        <taxon>Tenebrionidae</taxon>
        <taxon>Tenebrionidae incertae sedis</taxon>
        <taxon>Tribolium</taxon>
    </lineage>
</organism>
<evidence type="ECO:0000256" key="19">
    <source>
        <dbReference type="SAM" id="Phobius"/>
    </source>
</evidence>
<dbReference type="Pfam" id="PF00288">
    <property type="entry name" value="GHMP_kinases_N"/>
    <property type="match status" value="1"/>
</dbReference>
<dbReference type="Pfam" id="PF08544">
    <property type="entry name" value="GHMP_kinases_C"/>
    <property type="match status" value="1"/>
</dbReference>
<dbReference type="InterPro" id="IPR036554">
    <property type="entry name" value="GHMP_kinase_C_sf"/>
</dbReference>
<evidence type="ECO:0000259" key="21">
    <source>
        <dbReference type="Pfam" id="PF08544"/>
    </source>
</evidence>
<evidence type="ECO:0000256" key="6">
    <source>
        <dbReference type="ARBA" id="ARBA00022679"/>
    </source>
</evidence>
<evidence type="ECO:0000256" key="1">
    <source>
        <dbReference type="ARBA" id="ARBA00004496"/>
    </source>
</evidence>
<keyword evidence="14 18" id="KW-0443">Lipid metabolism</keyword>
<evidence type="ECO:0000256" key="7">
    <source>
        <dbReference type="ARBA" id="ARBA00022723"/>
    </source>
</evidence>
<keyword evidence="6 18" id="KW-0808">Transferase</keyword>
<dbReference type="GO" id="GO:0019287">
    <property type="term" value="P:isopentenyl diphosphate biosynthetic process, mevalonate pathway"/>
    <property type="evidence" value="ECO:0000318"/>
    <property type="project" value="GO_Central"/>
</dbReference>
<sequence length="396" mass="43105">MSKIRVSAPGKVILHGEHSVVYDKLAVAASLGLRTRLEYCEEGAGLRVEFGDLGLTQCYNFKDVHQLLSTQIPLTQPTAYYNLTHPELLDHDKITEIVEKFVDLNRHEPKQRQALVSFFYLFFAIVGSTDSNLSDGFKLAVRSDLTVGAGTGSSASFAVAIAAFLLHFVKVKKFKSKNLYKSLDLNVDNLQNFDTTELDLVSKWAFQSERIIHGTPSGVDNTICTFGGLVSFRKGTRPQKITLSSKITLILIDTNTPRDTKTLVGKVATKRAKYRPIIDAILDAMDHTTISALDYFQKMETSDVSGETYDALGELADLNQNLLRCLGVSHPKLDQACEILATFGLHCKLTGAGGGGCAICVVPPSVKGVEKAITELKLNGFGAVLTDLGGCGVRVD</sequence>
<dbReference type="FunCoup" id="D2A4R0">
    <property type="interactions" value="1172"/>
</dbReference>
<dbReference type="Gene3D" id="3.30.70.890">
    <property type="entry name" value="GHMP kinase, C-terminal domain"/>
    <property type="match status" value="1"/>
</dbReference>
<dbReference type="GO" id="GO:0004496">
    <property type="term" value="F:mevalonate kinase activity"/>
    <property type="evidence" value="ECO:0000318"/>
    <property type="project" value="GO_Central"/>
</dbReference>
<evidence type="ECO:0000256" key="16">
    <source>
        <dbReference type="ARBA" id="ARBA00023221"/>
    </source>
</evidence>
<evidence type="ECO:0000256" key="18">
    <source>
        <dbReference type="RuleBase" id="RU363087"/>
    </source>
</evidence>
<evidence type="ECO:0000256" key="13">
    <source>
        <dbReference type="ARBA" id="ARBA00023011"/>
    </source>
</evidence>
<evidence type="ECO:0000256" key="9">
    <source>
        <dbReference type="ARBA" id="ARBA00022777"/>
    </source>
</evidence>
<keyword evidence="7" id="KW-0479">Metal-binding</keyword>
<dbReference type="GO" id="GO:0006695">
    <property type="term" value="P:cholesterol biosynthetic process"/>
    <property type="evidence" value="ECO:0000318"/>
    <property type="project" value="GO_Central"/>
</dbReference>
<feature type="transmembrane region" description="Helical" evidence="19">
    <location>
        <begin position="114"/>
        <end position="133"/>
    </location>
</feature>
<dbReference type="OMA" id="LMDFNHG"/>
<dbReference type="FunFam" id="3.30.70.890:FF:000003">
    <property type="entry name" value="Mevalonate kinase"/>
    <property type="match status" value="1"/>
</dbReference>
<dbReference type="PRINTS" id="PR00959">
    <property type="entry name" value="MEVGALKINASE"/>
</dbReference>
<evidence type="ECO:0000256" key="3">
    <source>
        <dbReference type="ARBA" id="ARBA00012103"/>
    </source>
</evidence>
<dbReference type="FunFam" id="3.30.230.10:FF:000122">
    <property type="entry name" value="Mevalonate kinase"/>
    <property type="match status" value="1"/>
</dbReference>
<gene>
    <name evidence="22" type="primary">AUGUSTUS-3.0.2_15408</name>
    <name evidence="22" type="ORF">TcasGA2_TC015408</name>
</gene>
<keyword evidence="5 18" id="KW-0444">Lipid biosynthesis</keyword>
<dbReference type="EC" id="2.7.1.36" evidence="3 18"/>
<comment type="pathway">
    <text evidence="17 18">Isoprenoid biosynthesis; isopentenyl diphosphate biosynthesis via mevalonate pathway; isopentenyl diphosphate from (R)-mevalonate: step 1/3.</text>
</comment>
<keyword evidence="9 18" id="KW-0418">Kinase</keyword>
<dbReference type="InterPro" id="IPR006205">
    <property type="entry name" value="Mev_gal_kin"/>
</dbReference>
<dbReference type="SUPFAM" id="SSF54211">
    <property type="entry name" value="Ribosomal protein S5 domain 2-like"/>
    <property type="match status" value="1"/>
</dbReference>
<dbReference type="PANTHER" id="PTHR43290">
    <property type="entry name" value="MEVALONATE KINASE"/>
    <property type="match status" value="1"/>
</dbReference>
<comment type="catalytic activity">
    <reaction evidence="18">
        <text>(R)-mevalonate + ATP = (R)-5-phosphomevalonate + ADP + H(+)</text>
        <dbReference type="Rhea" id="RHEA:17065"/>
        <dbReference type="ChEBI" id="CHEBI:15378"/>
        <dbReference type="ChEBI" id="CHEBI:30616"/>
        <dbReference type="ChEBI" id="CHEBI:36464"/>
        <dbReference type="ChEBI" id="CHEBI:58146"/>
        <dbReference type="ChEBI" id="CHEBI:456216"/>
        <dbReference type="EC" id="2.7.1.36"/>
    </reaction>
</comment>
<dbReference type="eggNOG" id="KOG3348">
    <property type="taxonomic scope" value="Eukaryota"/>
</dbReference>
<feature type="domain" description="GHMP kinase C-terminal" evidence="21">
    <location>
        <begin position="309"/>
        <end position="365"/>
    </location>
</feature>
<dbReference type="GO" id="GO:0046872">
    <property type="term" value="F:metal ion binding"/>
    <property type="evidence" value="ECO:0007669"/>
    <property type="project" value="UniProtKB-KW"/>
</dbReference>
<dbReference type="Gene3D" id="3.30.230.10">
    <property type="match status" value="1"/>
</dbReference>
<keyword evidence="13 18" id="KW-0756">Sterol biosynthesis</keyword>
<evidence type="ECO:0000256" key="17">
    <source>
        <dbReference type="ARBA" id="ARBA00029438"/>
    </source>
</evidence>
<evidence type="ECO:0000256" key="10">
    <source>
        <dbReference type="ARBA" id="ARBA00022840"/>
    </source>
</evidence>
<dbReference type="InterPro" id="IPR006204">
    <property type="entry name" value="GHMP_kinase_N_dom"/>
</dbReference>
<dbReference type="HOGENOM" id="CLU_017814_0_1_1"/>
<dbReference type="NCBIfam" id="TIGR00549">
    <property type="entry name" value="mevalon_kin"/>
    <property type="match status" value="1"/>
</dbReference>
<evidence type="ECO:0000256" key="4">
    <source>
        <dbReference type="ARBA" id="ARBA00022490"/>
    </source>
</evidence>
<keyword evidence="12 18" id="KW-0752">Steroid biosynthesis</keyword>
<dbReference type="AlphaFoldDB" id="D2A4R0"/>
<dbReference type="InterPro" id="IPR013750">
    <property type="entry name" value="GHMP_kinase_C_dom"/>
</dbReference>
<comment type="similarity">
    <text evidence="2 18">Belongs to the GHMP kinase family. Mevalonate kinase subfamily.</text>
</comment>
<reference evidence="22 23" key="1">
    <citation type="journal article" date="2008" name="Nature">
        <title>The genome of the model beetle and pest Tribolium castaneum.</title>
        <authorList>
            <consortium name="Tribolium Genome Sequencing Consortium"/>
            <person name="Richards S."/>
            <person name="Gibbs R.A."/>
            <person name="Weinstock G.M."/>
            <person name="Brown S.J."/>
            <person name="Denell R."/>
            <person name="Beeman R.W."/>
            <person name="Gibbs R."/>
            <person name="Beeman R.W."/>
            <person name="Brown S.J."/>
            <person name="Bucher G."/>
            <person name="Friedrich M."/>
            <person name="Grimmelikhuijzen C.J."/>
            <person name="Klingler M."/>
            <person name="Lorenzen M."/>
            <person name="Richards S."/>
            <person name="Roth S."/>
            <person name="Schroder R."/>
            <person name="Tautz D."/>
            <person name="Zdobnov E.M."/>
            <person name="Muzny D."/>
            <person name="Gibbs R.A."/>
            <person name="Weinstock G.M."/>
            <person name="Attaway T."/>
            <person name="Bell S."/>
            <person name="Buhay C.J."/>
            <person name="Chandrabose M.N."/>
            <person name="Chavez D."/>
            <person name="Clerk-Blankenburg K.P."/>
            <person name="Cree A."/>
            <person name="Dao M."/>
            <person name="Davis C."/>
            <person name="Chacko J."/>
            <person name="Dinh H."/>
            <person name="Dugan-Rocha S."/>
            <person name="Fowler G."/>
            <person name="Garner T.T."/>
            <person name="Garnes J."/>
            <person name="Gnirke A."/>
            <person name="Hawes A."/>
            <person name="Hernandez J."/>
            <person name="Hines S."/>
            <person name="Holder M."/>
            <person name="Hume J."/>
            <person name="Jhangiani S.N."/>
            <person name="Joshi V."/>
            <person name="Khan Z.M."/>
            <person name="Jackson L."/>
            <person name="Kovar C."/>
            <person name="Kowis A."/>
            <person name="Lee S."/>
            <person name="Lewis L.R."/>
            <person name="Margolis J."/>
            <person name="Morgan M."/>
            <person name="Nazareth L.V."/>
            <person name="Nguyen N."/>
            <person name="Okwuonu G."/>
            <person name="Parker D."/>
            <person name="Richards S."/>
            <person name="Ruiz S.J."/>
            <person name="Santibanez J."/>
            <person name="Savard J."/>
            <person name="Scherer S.E."/>
            <person name="Schneider B."/>
            <person name="Sodergren E."/>
            <person name="Tautz D."/>
            <person name="Vattahil S."/>
            <person name="Villasana D."/>
            <person name="White C.S."/>
            <person name="Wright R."/>
            <person name="Park Y."/>
            <person name="Beeman R.W."/>
            <person name="Lord J."/>
            <person name="Oppert B."/>
            <person name="Lorenzen M."/>
            <person name="Brown S."/>
            <person name="Wang L."/>
            <person name="Savard J."/>
            <person name="Tautz D."/>
            <person name="Richards S."/>
            <person name="Weinstock G."/>
            <person name="Gibbs R.A."/>
            <person name="Liu Y."/>
            <person name="Worley K."/>
            <person name="Weinstock G."/>
            <person name="Elsik C.G."/>
            <person name="Reese J.T."/>
            <person name="Elhaik E."/>
            <person name="Landan G."/>
            <person name="Graur D."/>
            <person name="Arensburger P."/>
            <person name="Atkinson P."/>
            <person name="Beeman R.W."/>
            <person name="Beidler J."/>
            <person name="Brown S.J."/>
            <person name="Demuth J.P."/>
            <person name="Drury D.W."/>
            <person name="Du Y.Z."/>
            <person name="Fujiwara H."/>
            <person name="Lorenzen M."/>
            <person name="Maselli V."/>
            <person name="Osanai M."/>
            <person name="Park Y."/>
            <person name="Robertson H.M."/>
            <person name="Tu Z."/>
            <person name="Wang J.J."/>
            <person name="Wang S."/>
            <person name="Richards S."/>
            <person name="Song H."/>
            <person name="Zhang L."/>
            <person name="Sodergren E."/>
            <person name="Werner D."/>
            <person name="Stanke M."/>
            <person name="Morgenstern B."/>
            <person name="Solovyev V."/>
            <person name="Kosarev P."/>
            <person name="Brown G."/>
            <person name="Chen H.C."/>
            <person name="Ermolaeva O."/>
            <person name="Hlavina W."/>
            <person name="Kapustin Y."/>
            <person name="Kiryutin B."/>
            <person name="Kitts P."/>
            <person name="Maglott D."/>
            <person name="Pruitt K."/>
            <person name="Sapojnikov V."/>
            <person name="Souvorov A."/>
            <person name="Mackey A.J."/>
            <person name="Waterhouse R.M."/>
            <person name="Wyder S."/>
            <person name="Zdobnov E.M."/>
            <person name="Zdobnov E.M."/>
            <person name="Wyder S."/>
            <person name="Kriventseva E.V."/>
            <person name="Kadowaki T."/>
            <person name="Bork P."/>
            <person name="Aranda M."/>
            <person name="Bao R."/>
            <person name="Beermann A."/>
            <person name="Berns N."/>
            <person name="Bolognesi R."/>
            <person name="Bonneton F."/>
            <person name="Bopp D."/>
            <person name="Brown S.J."/>
            <person name="Bucher G."/>
            <person name="Butts T."/>
            <person name="Chaumot A."/>
            <person name="Denell R.E."/>
            <person name="Ferrier D.E."/>
            <person name="Friedrich M."/>
            <person name="Gordon C.M."/>
            <person name="Jindra M."/>
            <person name="Klingler M."/>
            <person name="Lan Q."/>
            <person name="Lattorff H.M."/>
            <person name="Laudet V."/>
            <person name="von Levetsow C."/>
            <person name="Liu Z."/>
            <person name="Lutz R."/>
            <person name="Lynch J.A."/>
            <person name="da Fonseca R.N."/>
            <person name="Posnien N."/>
            <person name="Reuter R."/>
            <person name="Roth S."/>
            <person name="Savard J."/>
            <person name="Schinko J.B."/>
            <person name="Schmitt C."/>
            <person name="Schoppmeier M."/>
            <person name="Schroder R."/>
            <person name="Shippy T.D."/>
            <person name="Simonnet F."/>
            <person name="Marques-Souza H."/>
            <person name="Tautz D."/>
            <person name="Tomoyasu Y."/>
            <person name="Trauner J."/>
            <person name="Van der Zee M."/>
            <person name="Vervoort M."/>
            <person name="Wittkopp N."/>
            <person name="Wimmer E.A."/>
            <person name="Yang X."/>
            <person name="Jones A.K."/>
            <person name="Sattelle D.B."/>
            <person name="Ebert P.R."/>
            <person name="Nelson D."/>
            <person name="Scott J.G."/>
            <person name="Beeman R.W."/>
            <person name="Muthukrishnan S."/>
            <person name="Kramer K.J."/>
            <person name="Arakane Y."/>
            <person name="Beeman R.W."/>
            <person name="Zhu Q."/>
            <person name="Hogenkamp D."/>
            <person name="Dixit R."/>
            <person name="Oppert B."/>
            <person name="Jiang H."/>
            <person name="Zou Z."/>
            <person name="Marshall J."/>
            <person name="Elpidina E."/>
            <person name="Vinokurov K."/>
            <person name="Oppert C."/>
            <person name="Zou Z."/>
            <person name="Evans J."/>
            <person name="Lu Z."/>
            <person name="Zhao P."/>
            <person name="Sumathipala N."/>
            <person name="Altincicek B."/>
            <person name="Vilcinskas A."/>
            <person name="Williams M."/>
            <person name="Hultmark D."/>
            <person name="Hetru C."/>
            <person name="Jiang H."/>
            <person name="Grimmelikhuijzen C.J."/>
            <person name="Hauser F."/>
            <person name="Cazzamali G."/>
            <person name="Williamson M."/>
            <person name="Park Y."/>
            <person name="Li B."/>
            <person name="Tanaka Y."/>
            <person name="Predel R."/>
            <person name="Neupert S."/>
            <person name="Schachtner J."/>
            <person name="Verleyen P."/>
            <person name="Raible F."/>
            <person name="Bork P."/>
            <person name="Friedrich M."/>
            <person name="Walden K.K."/>
            <person name="Robertson H.M."/>
            <person name="Angeli S."/>
            <person name="Foret S."/>
            <person name="Bucher G."/>
            <person name="Schuetz S."/>
            <person name="Maleszka R."/>
            <person name="Wimmer E.A."/>
            <person name="Beeman R.W."/>
            <person name="Lorenzen M."/>
            <person name="Tomoyasu Y."/>
            <person name="Miller S.C."/>
            <person name="Grossmann D."/>
            <person name="Bucher G."/>
        </authorList>
    </citation>
    <scope>NUCLEOTIDE SEQUENCE [LARGE SCALE GENOMIC DNA]</scope>
    <source>
        <strain evidence="22 23">Georgia GA2</strain>
    </source>
</reference>
<evidence type="ECO:0000313" key="23">
    <source>
        <dbReference type="Proteomes" id="UP000007266"/>
    </source>
</evidence>
<dbReference type="PANTHER" id="PTHR43290:SF2">
    <property type="entry name" value="MEVALONATE KINASE"/>
    <property type="match status" value="1"/>
</dbReference>
<dbReference type="UniPathway" id="UPA00057">
    <property type="reaction ID" value="UER00098"/>
</dbReference>
<keyword evidence="4 18" id="KW-0963">Cytoplasm</keyword>
<evidence type="ECO:0000313" key="22">
    <source>
        <dbReference type="EMBL" id="EFA05256.2"/>
    </source>
</evidence>